<dbReference type="EMBL" id="CP060718">
    <property type="protein sequence ID" value="QNN66365.1"/>
    <property type="molecule type" value="Genomic_DNA"/>
</dbReference>
<dbReference type="Proteomes" id="UP000515971">
    <property type="component" value="Chromosome"/>
</dbReference>
<gene>
    <name evidence="2" type="ORF">H9L13_06410</name>
</gene>
<protein>
    <submittedName>
        <fullName evidence="2">Lasso peptide biosynthesis B2 protein</fullName>
    </submittedName>
</protein>
<dbReference type="KEGG" id="slut:H9L13_06410"/>
<feature type="domain" description="Microcin J25-processing protein McjB C-terminal" evidence="1">
    <location>
        <begin position="35"/>
        <end position="141"/>
    </location>
</feature>
<dbReference type="AlphaFoldDB" id="A0A7G9SEU0"/>
<keyword evidence="3" id="KW-1185">Reference proteome</keyword>
<name>A0A7G9SEU0_9SPHN</name>
<dbReference type="NCBIfam" id="NF033537">
    <property type="entry name" value="lasso_biosyn_B2"/>
    <property type="match status" value="1"/>
</dbReference>
<evidence type="ECO:0000313" key="2">
    <source>
        <dbReference type="EMBL" id="QNN66365.1"/>
    </source>
</evidence>
<organism evidence="2 3">
    <name type="scientific">Sphingomonas lutea</name>
    <dbReference type="NCBI Taxonomy" id="1045317"/>
    <lineage>
        <taxon>Bacteria</taxon>
        <taxon>Pseudomonadati</taxon>
        <taxon>Pseudomonadota</taxon>
        <taxon>Alphaproteobacteria</taxon>
        <taxon>Sphingomonadales</taxon>
        <taxon>Sphingomonadaceae</taxon>
        <taxon>Sphingomonas</taxon>
    </lineage>
</organism>
<sequence length="148" mass="16574">MRLSSLHERTRSRSILSLTWGDWLDFATATVELGRARLTLRRASVQTMLETAIDTPTHARAYHPHVTIDRVGIAIARACYRVPWRADCLIQALAAQRWLRRHGIPSRVAIGIRESGANPFEAHAWLISGDTVVTGGDVRDYLPLLPRG</sequence>
<dbReference type="RefSeq" id="WP_187536957.1">
    <property type="nucleotide sequence ID" value="NZ_BAABJT010000001.1"/>
</dbReference>
<dbReference type="InterPro" id="IPR053521">
    <property type="entry name" value="McjB-like"/>
</dbReference>
<evidence type="ECO:0000259" key="1">
    <source>
        <dbReference type="Pfam" id="PF13471"/>
    </source>
</evidence>
<accession>A0A7G9SEU0</accession>
<dbReference type="Pfam" id="PF13471">
    <property type="entry name" value="Transglut_core3"/>
    <property type="match status" value="1"/>
</dbReference>
<reference evidence="2 3" key="1">
    <citation type="submission" date="2020-08" db="EMBL/GenBank/DDBJ databases">
        <title>Genome sequence of Sphingomonas lutea KCTC 23642T.</title>
        <authorList>
            <person name="Hyun D.-W."/>
            <person name="Bae J.-W."/>
        </authorList>
    </citation>
    <scope>NUCLEOTIDE SEQUENCE [LARGE SCALE GENOMIC DNA]</scope>
    <source>
        <strain evidence="2 3">KCTC 23642</strain>
    </source>
</reference>
<evidence type="ECO:0000313" key="3">
    <source>
        <dbReference type="Proteomes" id="UP000515971"/>
    </source>
</evidence>
<proteinExistence type="predicted"/>
<dbReference type="InterPro" id="IPR032708">
    <property type="entry name" value="McjB_C"/>
</dbReference>